<gene>
    <name evidence="1" type="ORF">GCM10009430_05650</name>
</gene>
<sequence>MEKFESLKIEQNGLSSIYGGVRYIDTSFGSGDTAQCDCLEDSNDNGKPDPGECMEIIACE</sequence>
<protein>
    <submittedName>
        <fullName evidence="1">Uncharacterized protein</fullName>
    </submittedName>
</protein>
<evidence type="ECO:0000313" key="1">
    <source>
        <dbReference type="EMBL" id="GAA0713639.1"/>
    </source>
</evidence>
<name>A0ABN1IHR6_9FLAO</name>
<accession>A0ABN1IHR6</accession>
<organism evidence="1 2">
    <name type="scientific">Aquimarina litoralis</name>
    <dbReference type="NCBI Taxonomy" id="584605"/>
    <lineage>
        <taxon>Bacteria</taxon>
        <taxon>Pseudomonadati</taxon>
        <taxon>Bacteroidota</taxon>
        <taxon>Flavobacteriia</taxon>
        <taxon>Flavobacteriales</taxon>
        <taxon>Flavobacteriaceae</taxon>
        <taxon>Aquimarina</taxon>
    </lineage>
</organism>
<keyword evidence="2" id="KW-1185">Reference proteome</keyword>
<comment type="caution">
    <text evidence="1">The sequence shown here is derived from an EMBL/GenBank/DDBJ whole genome shotgun (WGS) entry which is preliminary data.</text>
</comment>
<dbReference type="Proteomes" id="UP001501758">
    <property type="component" value="Unassembled WGS sequence"/>
</dbReference>
<evidence type="ECO:0000313" key="2">
    <source>
        <dbReference type="Proteomes" id="UP001501758"/>
    </source>
</evidence>
<dbReference type="RefSeq" id="WP_343910301.1">
    <property type="nucleotide sequence ID" value="NZ_BAAAGE010000001.1"/>
</dbReference>
<reference evidence="1 2" key="1">
    <citation type="journal article" date="2019" name="Int. J. Syst. Evol. Microbiol.">
        <title>The Global Catalogue of Microorganisms (GCM) 10K type strain sequencing project: providing services to taxonomists for standard genome sequencing and annotation.</title>
        <authorList>
            <consortium name="The Broad Institute Genomics Platform"/>
            <consortium name="The Broad Institute Genome Sequencing Center for Infectious Disease"/>
            <person name="Wu L."/>
            <person name="Ma J."/>
        </authorList>
    </citation>
    <scope>NUCLEOTIDE SEQUENCE [LARGE SCALE GENOMIC DNA]</scope>
    <source>
        <strain evidence="1 2">JCM 15974</strain>
    </source>
</reference>
<proteinExistence type="predicted"/>
<dbReference type="EMBL" id="BAAAGE010000001">
    <property type="protein sequence ID" value="GAA0713639.1"/>
    <property type="molecule type" value="Genomic_DNA"/>
</dbReference>